<keyword evidence="12" id="KW-1185">Reference proteome</keyword>
<evidence type="ECO:0000313" key="12">
    <source>
        <dbReference type="Proteomes" id="UP000786811"/>
    </source>
</evidence>
<keyword evidence="2" id="KW-1003">Cell membrane</keyword>
<protein>
    <submittedName>
        <fullName evidence="11">Olfactory receptor 67</fullName>
    </submittedName>
</protein>
<evidence type="ECO:0000256" key="5">
    <source>
        <dbReference type="ARBA" id="ARBA00022725"/>
    </source>
</evidence>
<dbReference type="GO" id="GO:0004984">
    <property type="term" value="F:olfactory receptor activity"/>
    <property type="evidence" value="ECO:0007669"/>
    <property type="project" value="InterPro"/>
</dbReference>
<evidence type="ECO:0000256" key="3">
    <source>
        <dbReference type="ARBA" id="ARBA00022606"/>
    </source>
</evidence>
<accession>A0A8J2HFJ1</accession>
<name>A0A8J2HFJ1_COTCN</name>
<dbReference type="Proteomes" id="UP000786811">
    <property type="component" value="Unassembled WGS sequence"/>
</dbReference>
<gene>
    <name evidence="11" type="ORF">HICCMSTLAB_LOCUS7157</name>
</gene>
<comment type="subcellular location">
    <subcellularLocation>
        <location evidence="1">Cell membrane</location>
        <topology evidence="1">Multi-pass membrane protein</topology>
    </subcellularLocation>
</comment>
<dbReference type="PANTHER" id="PTHR21137:SF35">
    <property type="entry name" value="ODORANT RECEPTOR 19A-RELATED"/>
    <property type="match status" value="1"/>
</dbReference>
<feature type="transmembrane region" description="Helical" evidence="10">
    <location>
        <begin position="263"/>
        <end position="286"/>
    </location>
</feature>
<dbReference type="PANTHER" id="PTHR21137">
    <property type="entry name" value="ODORANT RECEPTOR"/>
    <property type="match status" value="1"/>
</dbReference>
<dbReference type="EMBL" id="CAJNRD030001120">
    <property type="protein sequence ID" value="CAG5093831.1"/>
    <property type="molecule type" value="Genomic_DNA"/>
</dbReference>
<organism evidence="11 12">
    <name type="scientific">Cotesia congregata</name>
    <name type="common">Parasitoid wasp</name>
    <name type="synonym">Apanteles congregatus</name>
    <dbReference type="NCBI Taxonomy" id="51543"/>
    <lineage>
        <taxon>Eukaryota</taxon>
        <taxon>Metazoa</taxon>
        <taxon>Ecdysozoa</taxon>
        <taxon>Arthropoda</taxon>
        <taxon>Hexapoda</taxon>
        <taxon>Insecta</taxon>
        <taxon>Pterygota</taxon>
        <taxon>Neoptera</taxon>
        <taxon>Endopterygota</taxon>
        <taxon>Hymenoptera</taxon>
        <taxon>Apocrita</taxon>
        <taxon>Ichneumonoidea</taxon>
        <taxon>Braconidae</taxon>
        <taxon>Microgastrinae</taxon>
        <taxon>Cotesia</taxon>
    </lineage>
</organism>
<feature type="transmembrane region" description="Helical" evidence="10">
    <location>
        <begin position="166"/>
        <end position="192"/>
    </location>
</feature>
<dbReference type="AlphaFoldDB" id="A0A8J2HFJ1"/>
<evidence type="ECO:0000256" key="8">
    <source>
        <dbReference type="ARBA" id="ARBA00023170"/>
    </source>
</evidence>
<reference evidence="11" key="1">
    <citation type="submission" date="2021-04" db="EMBL/GenBank/DDBJ databases">
        <authorList>
            <person name="Chebbi M.A.C M."/>
        </authorList>
    </citation>
    <scope>NUCLEOTIDE SEQUENCE</scope>
</reference>
<evidence type="ECO:0000313" key="11">
    <source>
        <dbReference type="EMBL" id="CAG5093831.1"/>
    </source>
</evidence>
<evidence type="ECO:0000256" key="4">
    <source>
        <dbReference type="ARBA" id="ARBA00022692"/>
    </source>
</evidence>
<dbReference type="InterPro" id="IPR004117">
    <property type="entry name" value="7tm6_olfct_rcpt"/>
</dbReference>
<feature type="transmembrane region" description="Helical" evidence="10">
    <location>
        <begin position="28"/>
        <end position="47"/>
    </location>
</feature>
<dbReference type="OrthoDB" id="7649805at2759"/>
<keyword evidence="7 10" id="KW-0472">Membrane</keyword>
<keyword evidence="8 11" id="KW-0675">Receptor</keyword>
<proteinExistence type="predicted"/>
<evidence type="ECO:0000256" key="2">
    <source>
        <dbReference type="ARBA" id="ARBA00022475"/>
    </source>
</evidence>
<keyword evidence="9" id="KW-0807">Transducer</keyword>
<dbReference type="GO" id="GO:0005549">
    <property type="term" value="F:odorant binding"/>
    <property type="evidence" value="ECO:0007669"/>
    <property type="project" value="InterPro"/>
</dbReference>
<evidence type="ECO:0000256" key="7">
    <source>
        <dbReference type="ARBA" id="ARBA00023136"/>
    </source>
</evidence>
<dbReference type="GO" id="GO:0005886">
    <property type="term" value="C:plasma membrane"/>
    <property type="evidence" value="ECO:0007669"/>
    <property type="project" value="UniProtKB-SubCell"/>
</dbReference>
<evidence type="ECO:0000256" key="9">
    <source>
        <dbReference type="ARBA" id="ARBA00023224"/>
    </source>
</evidence>
<comment type="caution">
    <text evidence="11">The sequence shown here is derived from an EMBL/GenBank/DDBJ whole genome shotgun (WGS) entry which is preliminary data.</text>
</comment>
<evidence type="ECO:0000256" key="1">
    <source>
        <dbReference type="ARBA" id="ARBA00004651"/>
    </source>
</evidence>
<keyword evidence="4 10" id="KW-0812">Transmembrane</keyword>
<evidence type="ECO:0000256" key="10">
    <source>
        <dbReference type="SAM" id="Phobius"/>
    </source>
</evidence>
<dbReference type="Pfam" id="PF02949">
    <property type="entry name" value="7tm_6"/>
    <property type="match status" value="1"/>
</dbReference>
<sequence length="387" mass="45092">MALLTIYWNFFMAVGLWRPIEWTGLKAILYNCYTFFVVLMNNLFFITGVMDIDFLHLDFFGSIDIITLMLQSIENFAKIYCLVKKRNELLNFNIYLHSEPFDLRNEDEILIQKKYDDINRLVNFVCLTLGLLSTLWYTGFNAFQTSMPTVLPYRSKMPFNYSAPKIFWITAASQSYTVVTIGIVNTTFGVLFPSMMLQICAKIRLLQYRFEVIIEKLQENDDEKGNDNSIDKKSNENSGKYLIARWVESHIALLHLFKSANRLFAETVFIHYVINSFVMCTLTLLLSRSGFDISLVVNAFYFILKCVQQFGQCASAHQITLEFENLRHKIFSTNWYIVDVEIQKLLTIIMSNTVKDVIFVSGYFVDLSLDSFKKIMKLSYTIFNVID</sequence>
<feature type="transmembrane region" description="Helical" evidence="10">
    <location>
        <begin position="59"/>
        <end position="77"/>
    </location>
</feature>
<dbReference type="GO" id="GO:0007165">
    <property type="term" value="P:signal transduction"/>
    <property type="evidence" value="ECO:0007669"/>
    <property type="project" value="UniProtKB-KW"/>
</dbReference>
<evidence type="ECO:0000256" key="6">
    <source>
        <dbReference type="ARBA" id="ARBA00022989"/>
    </source>
</evidence>
<feature type="transmembrane region" description="Helical" evidence="10">
    <location>
        <begin position="121"/>
        <end position="139"/>
    </location>
</feature>
<feature type="non-terminal residue" evidence="11">
    <location>
        <position position="1"/>
    </location>
</feature>
<keyword evidence="3" id="KW-0716">Sensory transduction</keyword>
<keyword evidence="5" id="KW-0552">Olfaction</keyword>
<keyword evidence="6 10" id="KW-1133">Transmembrane helix</keyword>